<keyword evidence="5 7" id="KW-0472">Membrane</keyword>
<dbReference type="AlphaFoldDB" id="A0A9N9DQ18"/>
<dbReference type="GO" id="GO:0005886">
    <property type="term" value="C:plasma membrane"/>
    <property type="evidence" value="ECO:0007669"/>
    <property type="project" value="TreeGrafter"/>
</dbReference>
<dbReference type="InterPro" id="IPR051836">
    <property type="entry name" value="Kremen_rcpt"/>
</dbReference>
<evidence type="ECO:0000313" key="11">
    <source>
        <dbReference type="Proteomes" id="UP000789405"/>
    </source>
</evidence>
<dbReference type="Pfam" id="PF01822">
    <property type="entry name" value="WSC"/>
    <property type="match status" value="2"/>
</dbReference>
<dbReference type="SMART" id="SM00321">
    <property type="entry name" value="WSC"/>
    <property type="match status" value="2"/>
</dbReference>
<organism evidence="10 11">
    <name type="scientific">Dentiscutata erythropus</name>
    <dbReference type="NCBI Taxonomy" id="1348616"/>
    <lineage>
        <taxon>Eukaryota</taxon>
        <taxon>Fungi</taxon>
        <taxon>Fungi incertae sedis</taxon>
        <taxon>Mucoromycota</taxon>
        <taxon>Glomeromycotina</taxon>
        <taxon>Glomeromycetes</taxon>
        <taxon>Diversisporales</taxon>
        <taxon>Gigasporaceae</taxon>
        <taxon>Dentiscutata</taxon>
    </lineage>
</organism>
<evidence type="ECO:0000256" key="7">
    <source>
        <dbReference type="SAM" id="Phobius"/>
    </source>
</evidence>
<feature type="domain" description="WSC" evidence="9">
    <location>
        <begin position="60"/>
        <end position="165"/>
    </location>
</feature>
<evidence type="ECO:0000256" key="6">
    <source>
        <dbReference type="ARBA" id="ARBA00023180"/>
    </source>
</evidence>
<evidence type="ECO:0000256" key="8">
    <source>
        <dbReference type="SAM" id="SignalP"/>
    </source>
</evidence>
<evidence type="ECO:0000256" key="2">
    <source>
        <dbReference type="ARBA" id="ARBA00022692"/>
    </source>
</evidence>
<keyword evidence="11" id="KW-1185">Reference proteome</keyword>
<keyword evidence="6" id="KW-0325">Glycoprotein</keyword>
<dbReference type="InterPro" id="IPR002889">
    <property type="entry name" value="WSC_carb-bd"/>
</dbReference>
<dbReference type="PANTHER" id="PTHR24269">
    <property type="entry name" value="KREMEN PROTEIN"/>
    <property type="match status" value="1"/>
</dbReference>
<evidence type="ECO:0000313" key="10">
    <source>
        <dbReference type="EMBL" id="CAG8646605.1"/>
    </source>
</evidence>
<keyword evidence="3 8" id="KW-0732">Signal</keyword>
<comment type="subcellular location">
    <subcellularLocation>
        <location evidence="1">Membrane</location>
        <topology evidence="1">Single-pass membrane protein</topology>
    </subcellularLocation>
</comment>
<feature type="chain" id="PRO_5040273560" evidence="8">
    <location>
        <begin position="20"/>
        <end position="343"/>
    </location>
</feature>
<evidence type="ECO:0000259" key="9">
    <source>
        <dbReference type="PROSITE" id="PS51212"/>
    </source>
</evidence>
<dbReference type="PROSITE" id="PS51212">
    <property type="entry name" value="WSC"/>
    <property type="match status" value="2"/>
</dbReference>
<feature type="signal peptide" evidence="8">
    <location>
        <begin position="1"/>
        <end position="19"/>
    </location>
</feature>
<dbReference type="PANTHER" id="PTHR24269:SF16">
    <property type="entry name" value="PROTEIN SLG1"/>
    <property type="match status" value="1"/>
</dbReference>
<dbReference type="EMBL" id="CAJVPY010005597">
    <property type="protein sequence ID" value="CAG8646605.1"/>
    <property type="molecule type" value="Genomic_DNA"/>
</dbReference>
<reference evidence="10" key="1">
    <citation type="submission" date="2021-06" db="EMBL/GenBank/DDBJ databases">
        <authorList>
            <person name="Kallberg Y."/>
            <person name="Tangrot J."/>
            <person name="Rosling A."/>
        </authorList>
    </citation>
    <scope>NUCLEOTIDE SEQUENCE</scope>
    <source>
        <strain evidence="10">MA453B</strain>
    </source>
</reference>
<dbReference type="OrthoDB" id="2384258at2759"/>
<comment type="caution">
    <text evidence="10">The sequence shown here is derived from an EMBL/GenBank/DDBJ whole genome shotgun (WGS) entry which is preliminary data.</text>
</comment>
<evidence type="ECO:0000256" key="5">
    <source>
        <dbReference type="ARBA" id="ARBA00023136"/>
    </source>
</evidence>
<feature type="transmembrane region" description="Helical" evidence="7">
    <location>
        <begin position="294"/>
        <end position="315"/>
    </location>
</feature>
<accession>A0A9N9DQ18</accession>
<proteinExistence type="predicted"/>
<keyword evidence="2 7" id="KW-0812">Transmembrane</keyword>
<dbReference type="Proteomes" id="UP000789405">
    <property type="component" value="Unassembled WGS sequence"/>
</dbReference>
<keyword evidence="4 7" id="KW-1133">Transmembrane helix</keyword>
<gene>
    <name evidence="10" type="ORF">DERYTH_LOCUS9952</name>
</gene>
<protein>
    <submittedName>
        <fullName evidence="10">4387_t:CDS:1</fullName>
    </submittedName>
</protein>
<name>A0A9N9DQ18_9GLOM</name>
<feature type="domain" description="WSC" evidence="9">
    <location>
        <begin position="191"/>
        <end position="285"/>
    </location>
</feature>
<sequence>MGLKFFFIFFILNFATIKSFPGINEKEILINNSPRINEREIIPNNLNNSGECFISRDVPSNIPLGCYAFNNSTIGGLNGLSNLGFSNVYESPNNIMDPALCIIRCTDYIFDIAALKDGSQCQCGSASDFAASYIKVGGSNCNITCAGNSSYFCGGAESYTIYDTKGGVPGHPQPTISATDKSSIIKNLNNDNRYQQCIKDSPYCGQRILNGTSEELAGMTVDKCIDFCSQNKFAYAGLEIGTQCFCANNYDHINQISSDQCSTSCAGNNQQICGGPLAISVYSVPTGNKPPLQIILPCVIGGVVILSIIVLIIIFRNRLRACCCRPPKSSTPPPNEGMPLPED</sequence>
<evidence type="ECO:0000256" key="4">
    <source>
        <dbReference type="ARBA" id="ARBA00022989"/>
    </source>
</evidence>
<evidence type="ECO:0000256" key="3">
    <source>
        <dbReference type="ARBA" id="ARBA00022729"/>
    </source>
</evidence>
<evidence type="ECO:0000256" key="1">
    <source>
        <dbReference type="ARBA" id="ARBA00004167"/>
    </source>
</evidence>